<sequence length="126" mass="13924">MLLPGHWHTTDTRSGGRHFGLCAGPPVADQQYPLNCLSTEPDEAKAPWKESRDGNKRRNNRKRQQWRKKPLPLPTHRSPLAGVWAGLGSVVPDPNIKLGSVVSRVETFGPSSFFHGDPSARKTCCS</sequence>
<accession>A0A1L9N2S8</accession>
<dbReference type="VEuPathDB" id="FungiDB:ASPTUDRAFT_721431"/>
<dbReference type="OrthoDB" id="10295403at2759"/>
<name>A0A1L9N2S8_ASPTC</name>
<proteinExistence type="predicted"/>
<keyword evidence="3" id="KW-1185">Reference proteome</keyword>
<reference evidence="3" key="1">
    <citation type="journal article" date="2017" name="Genome Biol.">
        <title>Comparative genomics reveals high biological diversity and specific adaptations in the industrially and medically important fungal genus Aspergillus.</title>
        <authorList>
            <person name="de Vries R.P."/>
            <person name="Riley R."/>
            <person name="Wiebenga A."/>
            <person name="Aguilar-Osorio G."/>
            <person name="Amillis S."/>
            <person name="Uchima C.A."/>
            <person name="Anderluh G."/>
            <person name="Asadollahi M."/>
            <person name="Askin M."/>
            <person name="Barry K."/>
            <person name="Battaglia E."/>
            <person name="Bayram O."/>
            <person name="Benocci T."/>
            <person name="Braus-Stromeyer S.A."/>
            <person name="Caldana C."/>
            <person name="Canovas D."/>
            <person name="Cerqueira G.C."/>
            <person name="Chen F."/>
            <person name="Chen W."/>
            <person name="Choi C."/>
            <person name="Clum A."/>
            <person name="Dos Santos R.A."/>
            <person name="Damasio A.R."/>
            <person name="Diallinas G."/>
            <person name="Emri T."/>
            <person name="Fekete E."/>
            <person name="Flipphi M."/>
            <person name="Freyberg S."/>
            <person name="Gallo A."/>
            <person name="Gournas C."/>
            <person name="Habgood R."/>
            <person name="Hainaut M."/>
            <person name="Harispe M.L."/>
            <person name="Henrissat B."/>
            <person name="Hilden K.S."/>
            <person name="Hope R."/>
            <person name="Hossain A."/>
            <person name="Karabika E."/>
            <person name="Karaffa L."/>
            <person name="Karanyi Z."/>
            <person name="Krasevec N."/>
            <person name="Kuo A."/>
            <person name="Kusch H."/>
            <person name="LaButti K."/>
            <person name="Lagendijk E.L."/>
            <person name="Lapidus A."/>
            <person name="Levasseur A."/>
            <person name="Lindquist E."/>
            <person name="Lipzen A."/>
            <person name="Logrieco A.F."/>
            <person name="MacCabe A."/>
            <person name="Maekelae M.R."/>
            <person name="Malavazi I."/>
            <person name="Melin P."/>
            <person name="Meyer V."/>
            <person name="Mielnichuk N."/>
            <person name="Miskei M."/>
            <person name="Molnar A.P."/>
            <person name="Mule G."/>
            <person name="Ngan C.Y."/>
            <person name="Orejas M."/>
            <person name="Orosz E."/>
            <person name="Ouedraogo J.P."/>
            <person name="Overkamp K.M."/>
            <person name="Park H.-S."/>
            <person name="Perrone G."/>
            <person name="Piumi F."/>
            <person name="Punt P.J."/>
            <person name="Ram A.F."/>
            <person name="Ramon A."/>
            <person name="Rauscher S."/>
            <person name="Record E."/>
            <person name="Riano-Pachon D.M."/>
            <person name="Robert V."/>
            <person name="Roehrig J."/>
            <person name="Ruller R."/>
            <person name="Salamov A."/>
            <person name="Salih N.S."/>
            <person name="Samson R.A."/>
            <person name="Sandor E."/>
            <person name="Sanguinetti M."/>
            <person name="Schuetze T."/>
            <person name="Sepcic K."/>
            <person name="Shelest E."/>
            <person name="Sherlock G."/>
            <person name="Sophianopoulou V."/>
            <person name="Squina F.M."/>
            <person name="Sun H."/>
            <person name="Susca A."/>
            <person name="Todd R.B."/>
            <person name="Tsang A."/>
            <person name="Unkles S.E."/>
            <person name="van de Wiele N."/>
            <person name="van Rossen-Uffink D."/>
            <person name="Oliveira J.V."/>
            <person name="Vesth T.C."/>
            <person name="Visser J."/>
            <person name="Yu J.-H."/>
            <person name="Zhou M."/>
            <person name="Andersen M.R."/>
            <person name="Archer D.B."/>
            <person name="Baker S.E."/>
            <person name="Benoit I."/>
            <person name="Brakhage A.A."/>
            <person name="Braus G.H."/>
            <person name="Fischer R."/>
            <person name="Frisvad J.C."/>
            <person name="Goldman G.H."/>
            <person name="Houbraken J."/>
            <person name="Oakley B."/>
            <person name="Pocsi I."/>
            <person name="Scazzocchio C."/>
            <person name="Seiboth B."/>
            <person name="vanKuyk P.A."/>
            <person name="Wortman J."/>
            <person name="Dyer P.S."/>
            <person name="Grigoriev I.V."/>
        </authorList>
    </citation>
    <scope>NUCLEOTIDE SEQUENCE [LARGE SCALE GENOMIC DNA]</scope>
    <source>
        <strain evidence="3">CBS 134.48</strain>
    </source>
</reference>
<evidence type="ECO:0000256" key="1">
    <source>
        <dbReference type="SAM" id="MobiDB-lite"/>
    </source>
</evidence>
<protein>
    <submittedName>
        <fullName evidence="2">Uncharacterized protein</fullName>
    </submittedName>
</protein>
<evidence type="ECO:0000313" key="2">
    <source>
        <dbReference type="EMBL" id="OJI83435.1"/>
    </source>
</evidence>
<dbReference type="Proteomes" id="UP000184304">
    <property type="component" value="Unassembled WGS sequence"/>
</dbReference>
<dbReference type="AlphaFoldDB" id="A0A1L9N2S8"/>
<organism evidence="2 3">
    <name type="scientific">Aspergillus tubingensis (strain CBS 134.48)</name>
    <dbReference type="NCBI Taxonomy" id="767770"/>
    <lineage>
        <taxon>Eukaryota</taxon>
        <taxon>Fungi</taxon>
        <taxon>Dikarya</taxon>
        <taxon>Ascomycota</taxon>
        <taxon>Pezizomycotina</taxon>
        <taxon>Eurotiomycetes</taxon>
        <taxon>Eurotiomycetidae</taxon>
        <taxon>Eurotiales</taxon>
        <taxon>Aspergillaceae</taxon>
        <taxon>Aspergillus</taxon>
        <taxon>Aspergillus subgen. Circumdati</taxon>
    </lineage>
</organism>
<evidence type="ECO:0000313" key="3">
    <source>
        <dbReference type="Proteomes" id="UP000184304"/>
    </source>
</evidence>
<gene>
    <name evidence="2" type="ORF">ASPTUDRAFT_721431</name>
</gene>
<feature type="compositionally biased region" description="Basic residues" evidence="1">
    <location>
        <begin position="57"/>
        <end position="70"/>
    </location>
</feature>
<dbReference type="EMBL" id="KV878204">
    <property type="protein sequence ID" value="OJI83435.1"/>
    <property type="molecule type" value="Genomic_DNA"/>
</dbReference>
<feature type="region of interest" description="Disordered" evidence="1">
    <location>
        <begin position="38"/>
        <end position="78"/>
    </location>
</feature>
<feature type="compositionally biased region" description="Basic and acidic residues" evidence="1">
    <location>
        <begin position="42"/>
        <end position="56"/>
    </location>
</feature>